<organism evidence="5 6">
    <name type="scientific">Fulvivirga kasyanovii</name>
    <dbReference type="NCBI Taxonomy" id="396812"/>
    <lineage>
        <taxon>Bacteria</taxon>
        <taxon>Pseudomonadati</taxon>
        <taxon>Bacteroidota</taxon>
        <taxon>Cytophagia</taxon>
        <taxon>Cytophagales</taxon>
        <taxon>Fulvivirgaceae</taxon>
        <taxon>Fulvivirga</taxon>
    </lineage>
</organism>
<feature type="domain" description="TonB-dependent receptor plug" evidence="4">
    <location>
        <begin position="125"/>
        <end position="215"/>
    </location>
</feature>
<dbReference type="Pfam" id="PF07715">
    <property type="entry name" value="Plug"/>
    <property type="match status" value="1"/>
</dbReference>
<dbReference type="Gene3D" id="2.60.40.1120">
    <property type="entry name" value="Carboxypeptidase-like, regulatory domain"/>
    <property type="match status" value="1"/>
</dbReference>
<gene>
    <name evidence="5" type="ORF">E1163_08695</name>
</gene>
<keyword evidence="5" id="KW-0675">Receptor</keyword>
<dbReference type="Proteomes" id="UP000798808">
    <property type="component" value="Unassembled WGS sequence"/>
</dbReference>
<name>A0ABW9RM37_9BACT</name>
<protein>
    <submittedName>
        <fullName evidence="5">TonB-dependent receptor</fullName>
    </submittedName>
</protein>
<evidence type="ECO:0000313" key="5">
    <source>
        <dbReference type="EMBL" id="MTI25015.1"/>
    </source>
</evidence>
<evidence type="ECO:0000313" key="6">
    <source>
        <dbReference type="Proteomes" id="UP000798808"/>
    </source>
</evidence>
<dbReference type="Gene3D" id="2.40.170.20">
    <property type="entry name" value="TonB-dependent receptor, beta-barrel domain"/>
    <property type="match status" value="1"/>
</dbReference>
<keyword evidence="3" id="KW-0998">Cell outer membrane</keyword>
<sequence>MRDTITIFILLLTATTVFGQTEISGLVTDNRGEPVIGANIFIVDSYDGASSDVKGVFKFSTSEQGAQVLRVTFIGYETYETSIELSGENINLTIALTEKVDRLDAVVISAGSFTAGEESSREVLKPLDIVTTAGATADVAGALNTLPGTQKVGETGRLFVRGGEGSETKTFIDGIEVLNPYSSSAPNTPGRGRFSPFMFSGTSFSTGGYSAEYGQALSSALVLKSKDVPDETRTDISLMTVGADVSHTREINAGAFAGKLQYTNLTPYFEAVSQRLDWERAPQSMEGNFMLRKELNTKHELKLYSNFSWSDFIIYQPTILDGSIKDKIDLTNNYQYINSSLKSIINDQWSVRSGVSYTNSIERIKFNGVKNNEREEGVHLKTVVANDVSEKFSLQMGGEHFIRNYAFEYAALPDGKLGFDQGLTALFAEVDLYTSNRFVTRAGVRGEYNWMQDRFYAVPRLSVAYKTGENSQMSVAYGQFNQTGRNDLVRVKNDLEDEEADHYIINYQREGDGRTFRIEAYYKNYDNLIKFTQTDNPESYNNHGNGYAKGIDIFWRDNKSLKGVDYWLSYSYLDTERDYRNFPYAAVPSFASGHNFSAVFKYFINALKTQVGGTYSYSSGRPFNDPNLDTFNSEKTADYHDLSLNASYLLKSNIIIHGSVTNVLGLDNIFGYESSEQTDENGQYVLRAVKQPASRFIFLGVFITLSKDKSVNQLPTL</sequence>
<reference evidence="5 6" key="1">
    <citation type="submission" date="2019-02" db="EMBL/GenBank/DDBJ databases">
        <authorList>
            <person name="Goldberg S.R."/>
            <person name="Haltli B.A."/>
            <person name="Correa H."/>
            <person name="Russell K.G."/>
        </authorList>
    </citation>
    <scope>NUCLEOTIDE SEQUENCE [LARGE SCALE GENOMIC DNA]</scope>
    <source>
        <strain evidence="5 6">JCM 16186</strain>
    </source>
</reference>
<dbReference type="InterPro" id="IPR012910">
    <property type="entry name" value="Plug_dom"/>
</dbReference>
<comment type="subcellular location">
    <subcellularLocation>
        <location evidence="1">Cell outer membrane</location>
    </subcellularLocation>
</comment>
<evidence type="ECO:0000256" key="1">
    <source>
        <dbReference type="ARBA" id="ARBA00004442"/>
    </source>
</evidence>
<accession>A0ABW9RM37</accession>
<dbReference type="InterPro" id="IPR008969">
    <property type="entry name" value="CarboxyPept-like_regulatory"/>
</dbReference>
<dbReference type="InterPro" id="IPR036942">
    <property type="entry name" value="Beta-barrel_TonB_sf"/>
</dbReference>
<keyword evidence="6" id="KW-1185">Reference proteome</keyword>
<dbReference type="EMBL" id="SMLW01000475">
    <property type="protein sequence ID" value="MTI25015.1"/>
    <property type="molecule type" value="Genomic_DNA"/>
</dbReference>
<evidence type="ECO:0000256" key="3">
    <source>
        <dbReference type="ARBA" id="ARBA00023237"/>
    </source>
</evidence>
<keyword evidence="2" id="KW-0472">Membrane</keyword>
<comment type="caution">
    <text evidence="5">The sequence shown here is derived from an EMBL/GenBank/DDBJ whole genome shotgun (WGS) entry which is preliminary data.</text>
</comment>
<evidence type="ECO:0000259" key="4">
    <source>
        <dbReference type="Pfam" id="PF07715"/>
    </source>
</evidence>
<dbReference type="Pfam" id="PF13715">
    <property type="entry name" value="CarbopepD_reg_2"/>
    <property type="match status" value="1"/>
</dbReference>
<dbReference type="SUPFAM" id="SSF56935">
    <property type="entry name" value="Porins"/>
    <property type="match status" value="1"/>
</dbReference>
<evidence type="ECO:0000256" key="2">
    <source>
        <dbReference type="ARBA" id="ARBA00023136"/>
    </source>
</evidence>
<proteinExistence type="predicted"/>
<dbReference type="SUPFAM" id="SSF49464">
    <property type="entry name" value="Carboxypeptidase regulatory domain-like"/>
    <property type="match status" value="1"/>
</dbReference>
<dbReference type="RefSeq" id="WP_155171052.1">
    <property type="nucleotide sequence ID" value="NZ_BAAAFL010000008.1"/>
</dbReference>